<evidence type="ECO:0000256" key="2">
    <source>
        <dbReference type="ARBA" id="ARBA00022475"/>
    </source>
</evidence>
<sequence>MSVGRQPAATDAEGRATQEADPTAFPKATGKQLLQAVFGLALAAAILVFGLPWFGQTTWTEIGTHLDRLGWVNGLELFGLVVLGLWLYTFTLTGSLPGLGHVKALIVNVSGSAAGNLLPGGGAAGVAATYLMLRSWGFARAAISTSVIVSGVWNVVARMAMPLLGVALLSSTDALPKGVRRGAFTGGIVGLVIIAVFVAILISPHKTERFGAWVHRRFGGRVSAWREQRGKSRVDLRHVLVDQRRRLATVTATGWFPMTVGVVGFLGVYFLLFWRTMEVVGVDLSLGKLFAAYAVGRLLTAVGVTPGGLGITEAGTLAVMVAWGADKPAAAAGVLVFAIFTHLLEVPLGAMGWLAWFVLPKVPLTPDGAPGARA</sequence>
<dbReference type="Proteomes" id="UP000285376">
    <property type="component" value="Unassembled WGS sequence"/>
</dbReference>
<evidence type="ECO:0000256" key="1">
    <source>
        <dbReference type="ARBA" id="ARBA00004651"/>
    </source>
</evidence>
<feature type="transmembrane region" description="Helical" evidence="7">
    <location>
        <begin position="75"/>
        <end position="93"/>
    </location>
</feature>
<proteinExistence type="predicted"/>
<evidence type="ECO:0000256" key="5">
    <source>
        <dbReference type="ARBA" id="ARBA00023136"/>
    </source>
</evidence>
<feature type="transmembrane region" description="Helical" evidence="7">
    <location>
        <begin position="113"/>
        <end position="133"/>
    </location>
</feature>
<feature type="transmembrane region" description="Helical" evidence="7">
    <location>
        <begin position="145"/>
        <end position="170"/>
    </location>
</feature>
<keyword evidence="4 7" id="KW-1133">Transmembrane helix</keyword>
<dbReference type="InterPro" id="IPR022791">
    <property type="entry name" value="L-PG_synthase/AglD"/>
</dbReference>
<feature type="transmembrane region" description="Helical" evidence="7">
    <location>
        <begin position="182"/>
        <end position="202"/>
    </location>
</feature>
<dbReference type="AlphaFoldDB" id="A0A417Z513"/>
<evidence type="ECO:0000313" key="9">
    <source>
        <dbReference type="Proteomes" id="UP000285376"/>
    </source>
</evidence>
<feature type="transmembrane region" description="Helical" evidence="7">
    <location>
        <begin position="334"/>
        <end position="359"/>
    </location>
</feature>
<evidence type="ECO:0000256" key="3">
    <source>
        <dbReference type="ARBA" id="ARBA00022692"/>
    </source>
</evidence>
<feature type="transmembrane region" description="Helical" evidence="7">
    <location>
        <begin position="254"/>
        <end position="274"/>
    </location>
</feature>
<keyword evidence="5 7" id="KW-0472">Membrane</keyword>
<accession>A0A417Z513</accession>
<protein>
    <submittedName>
        <fullName evidence="8">UPF0104 family protein</fullName>
    </submittedName>
</protein>
<dbReference type="GO" id="GO:0005886">
    <property type="term" value="C:plasma membrane"/>
    <property type="evidence" value="ECO:0007669"/>
    <property type="project" value="UniProtKB-SubCell"/>
</dbReference>
<evidence type="ECO:0000256" key="6">
    <source>
        <dbReference type="SAM" id="MobiDB-lite"/>
    </source>
</evidence>
<keyword evidence="3 7" id="KW-0812">Transmembrane</keyword>
<organism evidence="8 9">
    <name type="scientific">Dermacoccus abyssi</name>
    <dbReference type="NCBI Taxonomy" id="322596"/>
    <lineage>
        <taxon>Bacteria</taxon>
        <taxon>Bacillati</taxon>
        <taxon>Actinomycetota</taxon>
        <taxon>Actinomycetes</taxon>
        <taxon>Micrococcales</taxon>
        <taxon>Dermacoccaceae</taxon>
        <taxon>Dermacoccus</taxon>
    </lineage>
</organism>
<keyword evidence="2" id="KW-1003">Cell membrane</keyword>
<comment type="subcellular location">
    <subcellularLocation>
        <location evidence="1">Cell membrane</location>
        <topology evidence="1">Multi-pass membrane protein</topology>
    </subcellularLocation>
</comment>
<feature type="region of interest" description="Disordered" evidence="6">
    <location>
        <begin position="1"/>
        <end position="23"/>
    </location>
</feature>
<dbReference type="EMBL" id="QWLM01000007">
    <property type="protein sequence ID" value="RHW45855.1"/>
    <property type="molecule type" value="Genomic_DNA"/>
</dbReference>
<dbReference type="PANTHER" id="PTHR39087">
    <property type="entry name" value="UPF0104 MEMBRANE PROTEIN MJ1595"/>
    <property type="match status" value="1"/>
</dbReference>
<gene>
    <name evidence="8" type="ORF">D1832_07590</name>
</gene>
<feature type="transmembrane region" description="Helical" evidence="7">
    <location>
        <begin position="33"/>
        <end position="54"/>
    </location>
</feature>
<name>A0A417Z513_9MICO</name>
<feature type="transmembrane region" description="Helical" evidence="7">
    <location>
        <begin position="294"/>
        <end position="322"/>
    </location>
</feature>
<evidence type="ECO:0000313" key="8">
    <source>
        <dbReference type="EMBL" id="RHW45855.1"/>
    </source>
</evidence>
<comment type="caution">
    <text evidence="8">The sequence shown here is derived from an EMBL/GenBank/DDBJ whole genome shotgun (WGS) entry which is preliminary data.</text>
</comment>
<dbReference type="PANTHER" id="PTHR39087:SF2">
    <property type="entry name" value="UPF0104 MEMBRANE PROTEIN MJ1595"/>
    <property type="match status" value="1"/>
</dbReference>
<dbReference type="Pfam" id="PF03706">
    <property type="entry name" value="LPG_synthase_TM"/>
    <property type="match status" value="1"/>
</dbReference>
<evidence type="ECO:0000256" key="7">
    <source>
        <dbReference type="SAM" id="Phobius"/>
    </source>
</evidence>
<evidence type="ECO:0000256" key="4">
    <source>
        <dbReference type="ARBA" id="ARBA00022989"/>
    </source>
</evidence>
<reference evidence="8 9" key="1">
    <citation type="submission" date="2018-08" db="EMBL/GenBank/DDBJ databases">
        <title>Whole genome sequence analysis of Dermacoccus abyssi bacteria isolated from Deep Mariana trench Micromonospora spp reveals genes involved in the environmental adaptation and production of secondary metabolites.</title>
        <authorList>
            <person name="Abdel-Mageed W.M."/>
            <person name="Lehri B."/>
            <person name="Nouioui I."/>
            <person name="Goodfellow I."/>
            <person name="Jaspars M."/>
            <person name="Karlyshev A."/>
        </authorList>
    </citation>
    <scope>NUCLEOTIDE SEQUENCE [LARGE SCALE GENOMIC DNA]</scope>
    <source>
        <strain evidence="8 9">MT1.1</strain>
    </source>
</reference>